<evidence type="ECO:0000313" key="2">
    <source>
        <dbReference type="EMBL" id="RKN82554.1"/>
    </source>
</evidence>
<dbReference type="RefSeq" id="WP_120709744.1">
    <property type="nucleotide sequence ID" value="NZ_RBCJ01000001.1"/>
</dbReference>
<sequence>MGKVAFAFTLIFLFLGITYANAQVLSARIVDSTTSKPVPYVTVQLKKRGMITNEEGRFSFRLEESVQPSDSLFISCIGYESIGKPISEFKENTIYLRPKAIELKEVIVSNKNYTPREILDEVKKNLEKNYHLELTKKRLFLRESYQQNILKSDYVLKKSTIPAFNTNFLDSVNNTIPKNNSYYTEMLGDLYGGSKAKEQKLNIIKASELYDKSKTLDAETLEKKFNSIVKENIKTDSYFKIKSGLFGTKVDADELFETEVDSSDVQALNEHLKKTQENEQERKKFFAKYKRRTLGNLYKSLPVFKNSDYNVIFKPRRYRLTLEDYTYLGDDAVYVLRFEPEGSENFKGRLYINSDDFAIIRMDFENVETLRNFKLLGVSFNEYLAQGRMIFSKGKDGKYQLRYYEITKGNRIGFKRPLKIIEKNKNVRGRRKQNELSLKIDVAVSGKNRYELVVFDVDPVSETQYENIKENNSILPTYMPNYDPEFWSGYDIIEPNTAIKEFVSEAELDK</sequence>
<keyword evidence="1" id="KW-0732">Signal</keyword>
<keyword evidence="2" id="KW-0121">Carboxypeptidase</keyword>
<dbReference type="AlphaFoldDB" id="A0A3B0CDF6"/>
<evidence type="ECO:0000313" key="3">
    <source>
        <dbReference type="Proteomes" id="UP000276603"/>
    </source>
</evidence>
<name>A0A3B0CDF6_9FLAO</name>
<comment type="caution">
    <text evidence="2">The sequence shown here is derived from an EMBL/GenBank/DDBJ whole genome shotgun (WGS) entry which is preliminary data.</text>
</comment>
<protein>
    <submittedName>
        <fullName evidence="2">Carboxypeptidase-like regulatory domain-containing protein</fullName>
    </submittedName>
</protein>
<gene>
    <name evidence="2" type="ORF">D7Z94_01525</name>
</gene>
<feature type="chain" id="PRO_5017188712" evidence="1">
    <location>
        <begin position="23"/>
        <end position="510"/>
    </location>
</feature>
<dbReference type="GO" id="GO:0004180">
    <property type="term" value="F:carboxypeptidase activity"/>
    <property type="evidence" value="ECO:0007669"/>
    <property type="project" value="UniProtKB-KW"/>
</dbReference>
<feature type="signal peptide" evidence="1">
    <location>
        <begin position="1"/>
        <end position="22"/>
    </location>
</feature>
<dbReference type="OrthoDB" id="1433475at2"/>
<dbReference type="SUPFAM" id="SSF49464">
    <property type="entry name" value="Carboxypeptidase regulatory domain-like"/>
    <property type="match status" value="1"/>
</dbReference>
<keyword evidence="2" id="KW-0645">Protease</keyword>
<dbReference type="Pfam" id="PF13715">
    <property type="entry name" value="CarbopepD_reg_2"/>
    <property type="match status" value="1"/>
</dbReference>
<dbReference type="EMBL" id="RBCJ01000001">
    <property type="protein sequence ID" value="RKN82554.1"/>
    <property type="molecule type" value="Genomic_DNA"/>
</dbReference>
<organism evidence="2 3">
    <name type="scientific">Ulvibacterium marinum</name>
    <dbReference type="NCBI Taxonomy" id="2419782"/>
    <lineage>
        <taxon>Bacteria</taxon>
        <taxon>Pseudomonadati</taxon>
        <taxon>Bacteroidota</taxon>
        <taxon>Flavobacteriia</taxon>
        <taxon>Flavobacteriales</taxon>
        <taxon>Flavobacteriaceae</taxon>
        <taxon>Ulvibacterium</taxon>
    </lineage>
</organism>
<dbReference type="Proteomes" id="UP000276603">
    <property type="component" value="Unassembled WGS sequence"/>
</dbReference>
<accession>A0A3B0CDF6</accession>
<keyword evidence="2" id="KW-0378">Hydrolase</keyword>
<keyword evidence="3" id="KW-1185">Reference proteome</keyword>
<reference evidence="2 3" key="1">
    <citation type="submission" date="2018-10" db="EMBL/GenBank/DDBJ databases">
        <title>Ulvibacterium marinum gen. nov., sp. nov., a novel marine bacterium of the family Flavobacteriaceae, isolated from a culture of the green alga Ulva prolifera.</title>
        <authorList>
            <person name="Zhang Z."/>
        </authorList>
    </citation>
    <scope>NUCLEOTIDE SEQUENCE [LARGE SCALE GENOMIC DNA]</scope>
    <source>
        <strain evidence="2 3">CCMM003</strain>
    </source>
</reference>
<dbReference type="InterPro" id="IPR008969">
    <property type="entry name" value="CarboxyPept-like_regulatory"/>
</dbReference>
<proteinExistence type="predicted"/>
<evidence type="ECO:0000256" key="1">
    <source>
        <dbReference type="SAM" id="SignalP"/>
    </source>
</evidence>